<reference evidence="1 2" key="1">
    <citation type="journal article" date="2021" name="Elife">
        <title>Chloroplast acquisition without the gene transfer in kleptoplastic sea slugs, Plakobranchus ocellatus.</title>
        <authorList>
            <person name="Maeda T."/>
            <person name="Takahashi S."/>
            <person name="Yoshida T."/>
            <person name="Shimamura S."/>
            <person name="Takaki Y."/>
            <person name="Nagai Y."/>
            <person name="Toyoda A."/>
            <person name="Suzuki Y."/>
            <person name="Arimoto A."/>
            <person name="Ishii H."/>
            <person name="Satoh N."/>
            <person name="Nishiyama T."/>
            <person name="Hasebe M."/>
            <person name="Maruyama T."/>
            <person name="Minagawa J."/>
            <person name="Obokata J."/>
            <person name="Shigenobu S."/>
        </authorList>
    </citation>
    <scope>NUCLEOTIDE SEQUENCE [LARGE SCALE GENOMIC DNA]</scope>
</reference>
<accession>A0AAV3YSE5</accession>
<evidence type="ECO:0000313" key="1">
    <source>
        <dbReference type="EMBL" id="GFN90035.1"/>
    </source>
</evidence>
<keyword evidence="2" id="KW-1185">Reference proteome</keyword>
<dbReference type="AlphaFoldDB" id="A0AAV3YSE5"/>
<dbReference type="EMBL" id="BLXT01001979">
    <property type="protein sequence ID" value="GFN90035.1"/>
    <property type="molecule type" value="Genomic_DNA"/>
</dbReference>
<comment type="caution">
    <text evidence="1">The sequence shown here is derived from an EMBL/GenBank/DDBJ whole genome shotgun (WGS) entry which is preliminary data.</text>
</comment>
<gene>
    <name evidence="1" type="ORF">PoB_001654100</name>
</gene>
<protein>
    <submittedName>
        <fullName evidence="1">Uncharacterized protein</fullName>
    </submittedName>
</protein>
<sequence>MRHLQATCLSNDRRLYIRAPPPGYTPICLQIAVYPCDTSRLQASLPTDGCISVRHLQATRFSTEDGCISVGHLQMAVSTRETPRLYVSLPNLSATPQGYMALSADALLYLLVTPLSYQTGVSPLTPRGYTSLCRKTAVSPGDTPKLYTSLPKDFCVSPPHLNATHCCIIPRHLQATSLCRQTAISSRSTSRLYASSERRLYLPSPPLVTLNSANRRLYLPAKPPGYTSLLYLTGNLQARRHCCISRDTFWLHVTAVLQRTPPDFFSLCPLPSISLCDSQRLRVCLTTGGCISPRHLQATRLSATRRPYLPEVPLDYTRICCTRFHFLAAPEGYTPLHRQKTVFPHDISKLHGFLPTDVCIYPQYFYTTHYTPLFQQMVVSPRDISRLHASLPTDGCISTRHVQTTRLSSNRWLYLPVTFLDYTSLFQQMAVSPRDISRLHVSLPTDGCISPRHFQTIRLSSNRWLYLPATFPDYTSLFQQMAVSPRDVFDWKREEFFFNDLT</sequence>
<evidence type="ECO:0000313" key="2">
    <source>
        <dbReference type="Proteomes" id="UP000735302"/>
    </source>
</evidence>
<organism evidence="1 2">
    <name type="scientific">Plakobranchus ocellatus</name>
    <dbReference type="NCBI Taxonomy" id="259542"/>
    <lineage>
        <taxon>Eukaryota</taxon>
        <taxon>Metazoa</taxon>
        <taxon>Spiralia</taxon>
        <taxon>Lophotrochozoa</taxon>
        <taxon>Mollusca</taxon>
        <taxon>Gastropoda</taxon>
        <taxon>Heterobranchia</taxon>
        <taxon>Euthyneura</taxon>
        <taxon>Panpulmonata</taxon>
        <taxon>Sacoglossa</taxon>
        <taxon>Placobranchoidea</taxon>
        <taxon>Plakobranchidae</taxon>
        <taxon>Plakobranchus</taxon>
    </lineage>
</organism>
<dbReference type="Proteomes" id="UP000735302">
    <property type="component" value="Unassembled WGS sequence"/>
</dbReference>
<name>A0AAV3YSE5_9GAST</name>
<proteinExistence type="predicted"/>